<dbReference type="AlphaFoldDB" id="A0A5C8NPM5"/>
<gene>
    <name evidence="2" type="ORF">FHP06_00650</name>
</gene>
<dbReference type="EMBL" id="VDUX01000001">
    <property type="protein sequence ID" value="TXL62791.1"/>
    <property type="molecule type" value="Genomic_DNA"/>
</dbReference>
<keyword evidence="1" id="KW-0812">Transmembrane</keyword>
<dbReference type="RefSeq" id="WP_147682817.1">
    <property type="nucleotide sequence ID" value="NZ_VDUX01000001.1"/>
</dbReference>
<evidence type="ECO:0000313" key="3">
    <source>
        <dbReference type="Proteomes" id="UP000321571"/>
    </source>
</evidence>
<keyword evidence="3" id="KW-1185">Reference proteome</keyword>
<reference evidence="2 3" key="1">
    <citation type="submission" date="2019-06" db="EMBL/GenBank/DDBJ databases">
        <title>Aeromicrobium sp. nov., isolated from a maize field.</title>
        <authorList>
            <person name="Lin S.-Y."/>
            <person name="Tsai C.-F."/>
            <person name="Young C.-C."/>
        </authorList>
    </citation>
    <scope>NUCLEOTIDE SEQUENCE [LARGE SCALE GENOMIC DNA]</scope>
    <source>
        <strain evidence="2 3">CC-CFT486</strain>
    </source>
</reference>
<comment type="caution">
    <text evidence="2">The sequence shown here is derived from an EMBL/GenBank/DDBJ whole genome shotgun (WGS) entry which is preliminary data.</text>
</comment>
<feature type="transmembrane region" description="Helical" evidence="1">
    <location>
        <begin position="45"/>
        <end position="66"/>
    </location>
</feature>
<name>A0A5C8NPM5_9ACTN</name>
<organism evidence="2 3">
    <name type="scientific">Aeromicrobium terrae</name>
    <dbReference type="NCBI Taxonomy" id="2498846"/>
    <lineage>
        <taxon>Bacteria</taxon>
        <taxon>Bacillati</taxon>
        <taxon>Actinomycetota</taxon>
        <taxon>Actinomycetes</taxon>
        <taxon>Propionibacteriales</taxon>
        <taxon>Nocardioidaceae</taxon>
        <taxon>Aeromicrobium</taxon>
    </lineage>
</organism>
<evidence type="ECO:0000313" key="2">
    <source>
        <dbReference type="EMBL" id="TXL62791.1"/>
    </source>
</evidence>
<accession>A0A5C8NPM5</accession>
<protein>
    <submittedName>
        <fullName evidence="2">Uncharacterized protein</fullName>
    </submittedName>
</protein>
<keyword evidence="1" id="KW-1133">Transmembrane helix</keyword>
<feature type="transmembrane region" description="Helical" evidence="1">
    <location>
        <begin position="12"/>
        <end position="33"/>
    </location>
</feature>
<keyword evidence="1" id="KW-0472">Membrane</keyword>
<proteinExistence type="predicted"/>
<evidence type="ECO:0000256" key="1">
    <source>
        <dbReference type="SAM" id="Phobius"/>
    </source>
</evidence>
<sequence>MADRRAVGSVAATVLVLAAAGLAWFVCGVVWLVDFDDSDPDSARAGTSAVLLTITIVGALVAILAARDARLGRRVIYAGAVAAALPWLTAL</sequence>
<dbReference type="Proteomes" id="UP000321571">
    <property type="component" value="Unassembled WGS sequence"/>
</dbReference>